<dbReference type="OrthoDB" id="7874397at2"/>
<protein>
    <submittedName>
        <fullName evidence="1">Uncharacterized protein</fullName>
    </submittedName>
</protein>
<keyword evidence="2" id="KW-1185">Reference proteome</keyword>
<gene>
    <name evidence="1" type="ORF">BC777_3471</name>
</gene>
<sequence length="159" mass="16916">MSDRTELPGGGTVGLLDDCDAINAASIVYLRMWCSSPDTQASMLADLTNTLGAARGDKAVETFAQICRLCTRYGRRPLARHGLGCRCIGADEASFAQLIATATEGDRDDAMLIAILMVRPDMAPILISLATTFGLALKQMNLAAPKTVKQAAAYQPTLH</sequence>
<reference evidence="1 2" key="1">
    <citation type="submission" date="2017-11" db="EMBL/GenBank/DDBJ databases">
        <title>Genomic Encyclopedia of Archaeal and Bacterial Type Strains, Phase II (KMG-II): From Individual Species to Whole Genera.</title>
        <authorList>
            <person name="Goeker M."/>
        </authorList>
    </citation>
    <scope>NUCLEOTIDE SEQUENCE [LARGE SCALE GENOMIC DNA]</scope>
    <source>
        <strain evidence="1 2">DSM 29128</strain>
    </source>
</reference>
<accession>A0A2M8W0G3</accession>
<dbReference type="Proteomes" id="UP000228531">
    <property type="component" value="Unassembled WGS sequence"/>
</dbReference>
<dbReference type="RefSeq" id="WP_100369416.1">
    <property type="nucleotide sequence ID" value="NZ_PGTY01000004.1"/>
</dbReference>
<name>A0A2M8W0G3_9RHOB</name>
<proteinExistence type="predicted"/>
<dbReference type="EMBL" id="PGTY01000004">
    <property type="protein sequence ID" value="PJI84413.1"/>
    <property type="molecule type" value="Genomic_DNA"/>
</dbReference>
<comment type="caution">
    <text evidence="1">The sequence shown here is derived from an EMBL/GenBank/DDBJ whole genome shotgun (WGS) entry which is preliminary data.</text>
</comment>
<dbReference type="AlphaFoldDB" id="A0A2M8W0G3"/>
<evidence type="ECO:0000313" key="1">
    <source>
        <dbReference type="EMBL" id="PJI84413.1"/>
    </source>
</evidence>
<evidence type="ECO:0000313" key="2">
    <source>
        <dbReference type="Proteomes" id="UP000228531"/>
    </source>
</evidence>
<organism evidence="1 2">
    <name type="scientific">Yoonia maricola</name>
    <dbReference type="NCBI Taxonomy" id="420999"/>
    <lineage>
        <taxon>Bacteria</taxon>
        <taxon>Pseudomonadati</taxon>
        <taxon>Pseudomonadota</taxon>
        <taxon>Alphaproteobacteria</taxon>
        <taxon>Rhodobacterales</taxon>
        <taxon>Paracoccaceae</taxon>
        <taxon>Yoonia</taxon>
    </lineage>
</organism>